<accession>A0A4R3I3E0</accession>
<keyword evidence="3" id="KW-1185">Reference proteome</keyword>
<dbReference type="Pfam" id="PF09722">
    <property type="entry name" value="Xre_MbcA_ParS_C"/>
    <property type="match status" value="1"/>
</dbReference>
<organism evidence="2 3">
    <name type="scientific">Paucimonas lemoignei</name>
    <name type="common">Pseudomonas lemoignei</name>
    <dbReference type="NCBI Taxonomy" id="29443"/>
    <lineage>
        <taxon>Bacteria</taxon>
        <taxon>Pseudomonadati</taxon>
        <taxon>Pseudomonadota</taxon>
        <taxon>Betaproteobacteria</taxon>
        <taxon>Burkholderiales</taxon>
        <taxon>Burkholderiaceae</taxon>
        <taxon>Paucimonas</taxon>
    </lineage>
</organism>
<sequence>MNLMSKNEQLSSDSMNALRARFEAQSRKAQAYYAVMHQVRSAVGSDDAASAWMEAPQAALGGKTPAELINAGRENDVLNLLELKGSENSA</sequence>
<proteinExistence type="predicted"/>
<dbReference type="InterPro" id="IPR024467">
    <property type="entry name" value="Xre/MbcA/ParS-like_toxin-bd"/>
</dbReference>
<protein>
    <submittedName>
        <fullName evidence="2">Uncharacterized protein DUF2384</fullName>
    </submittedName>
</protein>
<dbReference type="AlphaFoldDB" id="A0A4R3I3E0"/>
<evidence type="ECO:0000259" key="1">
    <source>
        <dbReference type="Pfam" id="PF09722"/>
    </source>
</evidence>
<dbReference type="Proteomes" id="UP000295382">
    <property type="component" value="Unassembled WGS sequence"/>
</dbReference>
<gene>
    <name evidence="2" type="ORF">EDC30_101287</name>
</gene>
<dbReference type="EMBL" id="SLZQ01000001">
    <property type="protein sequence ID" value="TCS39331.1"/>
    <property type="molecule type" value="Genomic_DNA"/>
</dbReference>
<feature type="domain" description="Antitoxin Xre/MbcA/ParS-like toxin-binding" evidence="1">
    <location>
        <begin position="41"/>
        <end position="70"/>
    </location>
</feature>
<evidence type="ECO:0000313" key="2">
    <source>
        <dbReference type="EMBL" id="TCS39331.1"/>
    </source>
</evidence>
<evidence type="ECO:0000313" key="3">
    <source>
        <dbReference type="Proteomes" id="UP000295382"/>
    </source>
</evidence>
<reference evidence="2 3" key="1">
    <citation type="submission" date="2019-03" db="EMBL/GenBank/DDBJ databases">
        <title>Genomic Encyclopedia of Type Strains, Phase IV (KMG-IV): sequencing the most valuable type-strain genomes for metagenomic binning, comparative biology and taxonomic classification.</title>
        <authorList>
            <person name="Goeker M."/>
        </authorList>
    </citation>
    <scope>NUCLEOTIDE SEQUENCE [LARGE SCALE GENOMIC DNA]</scope>
    <source>
        <strain evidence="2 3">DSM 7445</strain>
    </source>
</reference>
<comment type="caution">
    <text evidence="2">The sequence shown here is derived from an EMBL/GenBank/DDBJ whole genome shotgun (WGS) entry which is preliminary data.</text>
</comment>
<name>A0A4R3I3E0_PAULE</name>